<reference evidence="2 3" key="1">
    <citation type="journal article" date="2019" name="Int. J. Syst. Evol. Microbiol.">
        <title>The Global Catalogue of Microorganisms (GCM) 10K type strain sequencing project: providing services to taxonomists for standard genome sequencing and annotation.</title>
        <authorList>
            <consortium name="The Broad Institute Genomics Platform"/>
            <consortium name="The Broad Institute Genome Sequencing Center for Infectious Disease"/>
            <person name="Wu L."/>
            <person name="Ma J."/>
        </authorList>
    </citation>
    <scope>NUCLEOTIDE SEQUENCE [LARGE SCALE GENOMIC DNA]</scope>
    <source>
        <strain evidence="2 3">JCM 14162</strain>
    </source>
</reference>
<feature type="domain" description="SnoaL-like" evidence="1">
    <location>
        <begin position="21"/>
        <end position="117"/>
    </location>
</feature>
<dbReference type="InterPro" id="IPR032710">
    <property type="entry name" value="NTF2-like_dom_sf"/>
</dbReference>
<proteinExistence type="predicted"/>
<protein>
    <recommendedName>
        <fullName evidence="1">SnoaL-like domain-containing protein</fullName>
    </recommendedName>
</protein>
<dbReference type="Gene3D" id="3.10.450.50">
    <property type="match status" value="1"/>
</dbReference>
<evidence type="ECO:0000259" key="1">
    <source>
        <dbReference type="Pfam" id="PF12680"/>
    </source>
</evidence>
<dbReference type="Proteomes" id="UP001500713">
    <property type="component" value="Unassembled WGS sequence"/>
</dbReference>
<evidence type="ECO:0000313" key="3">
    <source>
        <dbReference type="Proteomes" id="UP001500713"/>
    </source>
</evidence>
<organism evidence="2 3">
    <name type="scientific">Parasphingorhabdus litoris</name>
    <dbReference type="NCBI Taxonomy" id="394733"/>
    <lineage>
        <taxon>Bacteria</taxon>
        <taxon>Pseudomonadati</taxon>
        <taxon>Pseudomonadota</taxon>
        <taxon>Alphaproteobacteria</taxon>
        <taxon>Sphingomonadales</taxon>
        <taxon>Sphingomonadaceae</taxon>
        <taxon>Parasphingorhabdus</taxon>
    </lineage>
</organism>
<dbReference type="RefSeq" id="WP_229954167.1">
    <property type="nucleotide sequence ID" value="NZ_BAAAEM010000002.1"/>
</dbReference>
<dbReference type="InterPro" id="IPR037401">
    <property type="entry name" value="SnoaL-like"/>
</dbReference>
<comment type="caution">
    <text evidence="2">The sequence shown here is derived from an EMBL/GenBank/DDBJ whole genome shotgun (WGS) entry which is preliminary data.</text>
</comment>
<gene>
    <name evidence="2" type="ORF">GCM10009096_02820</name>
</gene>
<keyword evidence="3" id="KW-1185">Reference proteome</keyword>
<dbReference type="Pfam" id="PF12680">
    <property type="entry name" value="SnoaL_2"/>
    <property type="match status" value="1"/>
</dbReference>
<accession>A0ABN1A264</accession>
<name>A0ABN1A264_9SPHN</name>
<sequence>MNNEQASVDMIKSIPPLIPDRLDEARDYFADDFRWHYVNEHLPELNKTYEGVEGLKQFFIDLANKTGGSFNVRIKDAQALGNEFVIAHALPNMTLDGQSFETDAAVIWRIVGGKISEAWDIPGVNSAIRMDEGPAISSLPK</sequence>
<evidence type="ECO:0000313" key="2">
    <source>
        <dbReference type="EMBL" id="GAA0465633.1"/>
    </source>
</evidence>
<dbReference type="EMBL" id="BAAAEM010000002">
    <property type="protein sequence ID" value="GAA0465633.1"/>
    <property type="molecule type" value="Genomic_DNA"/>
</dbReference>
<dbReference type="SUPFAM" id="SSF54427">
    <property type="entry name" value="NTF2-like"/>
    <property type="match status" value="1"/>
</dbReference>